<dbReference type="SUPFAM" id="SSF53383">
    <property type="entry name" value="PLP-dependent transferases"/>
    <property type="match status" value="2"/>
</dbReference>
<keyword evidence="6 8" id="KW-0560">Oxidoreductase</keyword>
<dbReference type="InterPro" id="IPR015422">
    <property type="entry name" value="PyrdxlP-dep_Trfase_small"/>
</dbReference>
<sequence>MSQPRPSLAELEAGVPFADRHIGPRPAELDRMLETIGLSSLEQLADRALPPSIRDSGTVTTSIPAAASETEMLAELRLLAARNTVTVPMIGLGYSGTVTPPVILRNVLENPAWYTAYTPYQPEISQGRLEALLAFQTTVADLTGLPVAGASLLDEATAAAEAMTMLRRAGKAKSPRFVVDADTLPQTIEVLRTRAEPLGIELVVTDLGAGLPVGEFFGLLLSYPGASGRIVDPSALIETAHERGALVAVAADLLGLTLLTPPGELGADAAVGTTQRFGVPLGFGGPHAGYLAVREEFSRQLPGRLVGVSRDADGNPALRLALQTREQHIRREKATSNICTAQVLLAVVAACYAIYHGPEGLTRIARRTHRMASVLAGGLRAGGVEIVHDAFFDTVVARVPDAGKVADAAHAAGIAVRRISATELGLACSELTTVAHLEALFAAFGVQADVAALDEATEDALPAGLVRTSEFLTHPTFHDHRSETSLMRWLRRLADADLALDRTMIPLGSCTMKLNAAAEMEPITWPEFADLHPFAPDRDTEGTREMIAQLERWLAELTGYAAVSVQPNAGSQGELAGLLAIEAYHRSRGDAQRDVCLIPSSAHGTNAASAVMAGMRVVVVATDAEGNVDLDDLRAKIAQHADSLAALMITYPSTHGVYETEVRAVCDAVHEAGGQVYVDGANLNALVGLARPGAFGGDVSHLNLHKTFCIPHGGGGPGVGPVAVAEHLAPFLPGRGVVGAVSAAPFGSPGVLPISWAYIRMMGVDGLRRATLTAVAAANYVAARLGEHYPVLYAGRDGAVAHECILDLRGITKESGVTVDDVAKRLADYGLHAPTMSFPVAGTLMVEPTESEDLAEIDRFVDAMIGIRAEIARVQAGEWPVEDNPLRGAPHTAASLVDKWDHPYSRDLAAYPTGSTPGVHDRKVWPPVRRIDQAHGDRNLVCSCPPIEAYSS</sequence>
<protein>
    <recommendedName>
        <fullName evidence="8">Glycine dehydrogenase (decarboxylating)</fullName>
        <ecNumber evidence="8">1.4.4.2</ecNumber>
    </recommendedName>
    <alternativeName>
        <fullName evidence="8">Glycine cleavage system P-protein</fullName>
    </alternativeName>
    <alternativeName>
        <fullName evidence="8">Glycine decarboxylase</fullName>
    </alternativeName>
    <alternativeName>
        <fullName evidence="8">Glycine dehydrogenase (aminomethyl-transferring)</fullName>
    </alternativeName>
</protein>
<dbReference type="NCBIfam" id="TIGR00461">
    <property type="entry name" value="gcvP"/>
    <property type="match status" value="1"/>
</dbReference>
<accession>A0ABN2MNF1</accession>
<comment type="catalytic activity">
    <reaction evidence="7 8">
        <text>N(6)-[(R)-lipoyl]-L-lysyl-[glycine-cleavage complex H protein] + glycine + H(+) = N(6)-[(R)-S(8)-aminomethyldihydrolipoyl]-L-lysyl-[glycine-cleavage complex H protein] + CO2</text>
        <dbReference type="Rhea" id="RHEA:24304"/>
        <dbReference type="Rhea" id="RHEA-COMP:10494"/>
        <dbReference type="Rhea" id="RHEA-COMP:10495"/>
        <dbReference type="ChEBI" id="CHEBI:15378"/>
        <dbReference type="ChEBI" id="CHEBI:16526"/>
        <dbReference type="ChEBI" id="CHEBI:57305"/>
        <dbReference type="ChEBI" id="CHEBI:83099"/>
        <dbReference type="ChEBI" id="CHEBI:83143"/>
        <dbReference type="EC" id="1.4.4.2"/>
    </reaction>
</comment>
<dbReference type="Proteomes" id="UP001500449">
    <property type="component" value="Unassembled WGS sequence"/>
</dbReference>
<comment type="cofactor">
    <cofactor evidence="1 8">
        <name>pyridoxal 5'-phosphate</name>
        <dbReference type="ChEBI" id="CHEBI:597326"/>
    </cofactor>
</comment>
<comment type="caution">
    <text evidence="11">The sequence shown here is derived from an EMBL/GenBank/DDBJ whole genome shotgun (WGS) entry which is preliminary data.</text>
</comment>
<dbReference type="EC" id="1.4.4.2" evidence="8"/>
<evidence type="ECO:0000259" key="9">
    <source>
        <dbReference type="Pfam" id="PF02347"/>
    </source>
</evidence>
<dbReference type="InterPro" id="IPR049316">
    <property type="entry name" value="GDC-P_C"/>
</dbReference>
<dbReference type="Pfam" id="PF21478">
    <property type="entry name" value="GcvP2_C"/>
    <property type="match status" value="1"/>
</dbReference>
<proteinExistence type="inferred from homology"/>
<evidence type="ECO:0000256" key="3">
    <source>
        <dbReference type="ARBA" id="ARBA00010756"/>
    </source>
</evidence>
<dbReference type="Pfam" id="PF02347">
    <property type="entry name" value="GDC-P"/>
    <property type="match status" value="2"/>
</dbReference>
<organism evidence="11 12">
    <name type="scientific">Pseudonocardia ailaonensis</name>
    <dbReference type="NCBI Taxonomy" id="367279"/>
    <lineage>
        <taxon>Bacteria</taxon>
        <taxon>Bacillati</taxon>
        <taxon>Actinomycetota</taxon>
        <taxon>Actinomycetes</taxon>
        <taxon>Pseudonocardiales</taxon>
        <taxon>Pseudonocardiaceae</taxon>
        <taxon>Pseudonocardia</taxon>
    </lineage>
</organism>
<reference evidence="11 12" key="1">
    <citation type="journal article" date="2019" name="Int. J. Syst. Evol. Microbiol.">
        <title>The Global Catalogue of Microorganisms (GCM) 10K type strain sequencing project: providing services to taxonomists for standard genome sequencing and annotation.</title>
        <authorList>
            <consortium name="The Broad Institute Genomics Platform"/>
            <consortium name="The Broad Institute Genome Sequencing Center for Infectious Disease"/>
            <person name="Wu L."/>
            <person name="Ma J."/>
        </authorList>
    </citation>
    <scope>NUCLEOTIDE SEQUENCE [LARGE SCALE GENOMIC DNA]</scope>
    <source>
        <strain evidence="11 12">JCM 16009</strain>
    </source>
</reference>
<dbReference type="EMBL" id="BAAAQK010000003">
    <property type="protein sequence ID" value="GAA1832392.1"/>
    <property type="molecule type" value="Genomic_DNA"/>
</dbReference>
<feature type="domain" description="Glycine dehydrogenase C-terminal" evidence="10">
    <location>
        <begin position="770"/>
        <end position="891"/>
    </location>
</feature>
<dbReference type="InterPro" id="IPR015424">
    <property type="entry name" value="PyrdxlP-dep_Trfase"/>
</dbReference>
<comment type="similarity">
    <text evidence="3 8">Belongs to the GcvP family.</text>
</comment>
<evidence type="ECO:0000313" key="12">
    <source>
        <dbReference type="Proteomes" id="UP001500449"/>
    </source>
</evidence>
<comment type="subunit">
    <text evidence="4 8">The glycine cleavage system is composed of four proteins: P, T, L and H.</text>
</comment>
<dbReference type="PANTHER" id="PTHR11773:SF1">
    <property type="entry name" value="GLYCINE DEHYDROGENASE (DECARBOXYLATING), MITOCHONDRIAL"/>
    <property type="match status" value="1"/>
</dbReference>
<evidence type="ECO:0000256" key="4">
    <source>
        <dbReference type="ARBA" id="ARBA00011690"/>
    </source>
</evidence>
<dbReference type="InterPro" id="IPR003437">
    <property type="entry name" value="GcvP"/>
</dbReference>
<evidence type="ECO:0000259" key="10">
    <source>
        <dbReference type="Pfam" id="PF21478"/>
    </source>
</evidence>
<evidence type="ECO:0000256" key="5">
    <source>
        <dbReference type="ARBA" id="ARBA00022898"/>
    </source>
</evidence>
<keyword evidence="12" id="KW-1185">Reference proteome</keyword>
<dbReference type="InterPro" id="IPR015421">
    <property type="entry name" value="PyrdxlP-dep_Trfase_major"/>
</dbReference>
<evidence type="ECO:0000256" key="2">
    <source>
        <dbReference type="ARBA" id="ARBA00003788"/>
    </source>
</evidence>
<feature type="modified residue" description="N6-(pyridoxal phosphate)lysine" evidence="8">
    <location>
        <position position="706"/>
    </location>
</feature>
<comment type="function">
    <text evidence="2 8">The glycine cleavage system catalyzes the degradation of glycine. The P protein binds the alpha-amino group of glycine through its pyridoxal phosphate cofactor; CO(2) is released and the remaining methylamine moiety is then transferred to the lipoamide cofactor of the H protein.</text>
</comment>
<dbReference type="Gene3D" id="3.40.640.10">
    <property type="entry name" value="Type I PLP-dependent aspartate aminotransferase-like (Major domain)"/>
    <property type="match status" value="2"/>
</dbReference>
<dbReference type="InterPro" id="IPR020581">
    <property type="entry name" value="GDC_P"/>
</dbReference>
<feature type="domain" description="Glycine cleavage system P-protein N-terminal" evidence="9">
    <location>
        <begin position="451"/>
        <end position="739"/>
    </location>
</feature>
<evidence type="ECO:0000256" key="8">
    <source>
        <dbReference type="HAMAP-Rule" id="MF_00711"/>
    </source>
</evidence>
<dbReference type="RefSeq" id="WP_344412459.1">
    <property type="nucleotide sequence ID" value="NZ_BAAAQK010000003.1"/>
</dbReference>
<name>A0ABN2MNF1_9PSEU</name>
<evidence type="ECO:0000256" key="7">
    <source>
        <dbReference type="ARBA" id="ARBA00049026"/>
    </source>
</evidence>
<dbReference type="Gene3D" id="3.90.1150.10">
    <property type="entry name" value="Aspartate Aminotransferase, domain 1"/>
    <property type="match status" value="2"/>
</dbReference>
<dbReference type="InterPro" id="IPR049315">
    <property type="entry name" value="GDC-P_N"/>
</dbReference>
<gene>
    <name evidence="11" type="primary">gcvP_1</name>
    <name evidence="8" type="synonym">gcvP</name>
    <name evidence="11" type="ORF">GCM10009836_08140</name>
</gene>
<evidence type="ECO:0000256" key="6">
    <source>
        <dbReference type="ARBA" id="ARBA00023002"/>
    </source>
</evidence>
<feature type="domain" description="Glycine cleavage system P-protein N-terminal" evidence="9">
    <location>
        <begin position="19"/>
        <end position="444"/>
    </location>
</feature>
<keyword evidence="5 8" id="KW-0663">Pyridoxal phosphate</keyword>
<evidence type="ECO:0000256" key="1">
    <source>
        <dbReference type="ARBA" id="ARBA00001933"/>
    </source>
</evidence>
<dbReference type="HAMAP" id="MF_00711">
    <property type="entry name" value="GcvP"/>
    <property type="match status" value="1"/>
</dbReference>
<dbReference type="PANTHER" id="PTHR11773">
    <property type="entry name" value="GLYCINE DEHYDROGENASE, DECARBOXYLATING"/>
    <property type="match status" value="1"/>
</dbReference>
<evidence type="ECO:0000313" key="11">
    <source>
        <dbReference type="EMBL" id="GAA1832392.1"/>
    </source>
</evidence>